<keyword evidence="1" id="KW-0812">Transmembrane</keyword>
<name>A0A2V5IL14_9EURO</name>
<accession>A0A2V5IL14</accession>
<proteinExistence type="predicted"/>
<dbReference type="Proteomes" id="UP000248817">
    <property type="component" value="Unassembled WGS sequence"/>
</dbReference>
<evidence type="ECO:0000256" key="1">
    <source>
        <dbReference type="SAM" id="Phobius"/>
    </source>
</evidence>
<keyword evidence="3" id="KW-1185">Reference proteome</keyword>
<keyword evidence="1" id="KW-0472">Membrane</keyword>
<evidence type="ECO:0000313" key="3">
    <source>
        <dbReference type="Proteomes" id="UP000248817"/>
    </source>
</evidence>
<keyword evidence="1" id="KW-1133">Transmembrane helix</keyword>
<organism evidence="2 3">
    <name type="scientific">Aspergillus indologenus CBS 114.80</name>
    <dbReference type="NCBI Taxonomy" id="1450541"/>
    <lineage>
        <taxon>Eukaryota</taxon>
        <taxon>Fungi</taxon>
        <taxon>Dikarya</taxon>
        <taxon>Ascomycota</taxon>
        <taxon>Pezizomycotina</taxon>
        <taxon>Eurotiomycetes</taxon>
        <taxon>Eurotiomycetidae</taxon>
        <taxon>Eurotiales</taxon>
        <taxon>Aspergillaceae</taxon>
        <taxon>Aspergillus</taxon>
        <taxon>Aspergillus subgen. Circumdati</taxon>
    </lineage>
</organism>
<protein>
    <submittedName>
        <fullName evidence="2">Uncharacterized protein</fullName>
    </submittedName>
</protein>
<gene>
    <name evidence="2" type="ORF">BP00DRAFT_27532</name>
</gene>
<evidence type="ECO:0000313" key="2">
    <source>
        <dbReference type="EMBL" id="PYI34904.1"/>
    </source>
</evidence>
<sequence length="114" mass="12279">MGPGHQLAYSSDGQNRKSECLGITVVGDLILIFSVLGLSTYSSISASAPQGLRIVDTSRSWRVTASSFNQLAQKWAMTGHGEGSTMTTYHCTVCTSNTFRIYLPALHEYAATSI</sequence>
<dbReference type="EMBL" id="KZ825473">
    <property type="protein sequence ID" value="PYI34904.1"/>
    <property type="molecule type" value="Genomic_DNA"/>
</dbReference>
<reference evidence="2 3" key="1">
    <citation type="submission" date="2018-02" db="EMBL/GenBank/DDBJ databases">
        <title>The genomes of Aspergillus section Nigri reveals drivers in fungal speciation.</title>
        <authorList>
            <consortium name="DOE Joint Genome Institute"/>
            <person name="Vesth T.C."/>
            <person name="Nybo J."/>
            <person name="Theobald S."/>
            <person name="Brandl J."/>
            <person name="Frisvad J.C."/>
            <person name="Nielsen K.F."/>
            <person name="Lyhne E.K."/>
            <person name="Kogle M.E."/>
            <person name="Kuo A."/>
            <person name="Riley R."/>
            <person name="Clum A."/>
            <person name="Nolan M."/>
            <person name="Lipzen A."/>
            <person name="Salamov A."/>
            <person name="Henrissat B."/>
            <person name="Wiebenga A."/>
            <person name="De vries R.P."/>
            <person name="Grigoriev I.V."/>
            <person name="Mortensen U.H."/>
            <person name="Andersen M.R."/>
            <person name="Baker S.E."/>
        </authorList>
    </citation>
    <scope>NUCLEOTIDE SEQUENCE [LARGE SCALE GENOMIC DNA]</scope>
    <source>
        <strain evidence="2 3">CBS 114.80</strain>
    </source>
</reference>
<dbReference type="AlphaFoldDB" id="A0A2V5IL14"/>
<feature type="transmembrane region" description="Helical" evidence="1">
    <location>
        <begin position="20"/>
        <end position="41"/>
    </location>
</feature>